<feature type="transmembrane region" description="Helical" evidence="28">
    <location>
        <begin position="20"/>
        <end position="46"/>
    </location>
</feature>
<evidence type="ECO:0000256" key="7">
    <source>
        <dbReference type="ARBA" id="ARBA00022553"/>
    </source>
</evidence>
<dbReference type="Pfam" id="PF00168">
    <property type="entry name" value="C2"/>
    <property type="match status" value="2"/>
</dbReference>
<dbReference type="FunCoup" id="A0A3P8Z8R4">
    <property type="interactions" value="233"/>
</dbReference>
<feature type="region of interest" description="Disordered" evidence="27">
    <location>
        <begin position="53"/>
        <end position="95"/>
    </location>
</feature>
<keyword evidence="12" id="KW-0112">Calmodulin-binding</keyword>
<dbReference type="InterPro" id="IPR035892">
    <property type="entry name" value="C2_domain_sf"/>
</dbReference>
<dbReference type="PANTHER" id="PTHR10024:SF363">
    <property type="entry name" value="SYNAPTOTAGMIN-7"/>
    <property type="match status" value="1"/>
</dbReference>
<keyword evidence="18" id="KW-0458">Lysosome</keyword>
<evidence type="ECO:0000256" key="14">
    <source>
        <dbReference type="ARBA" id="ARBA00023018"/>
    </source>
</evidence>
<dbReference type="AlphaFoldDB" id="A0A3P8Z8R4"/>
<feature type="compositionally biased region" description="Polar residues" evidence="27">
    <location>
        <begin position="85"/>
        <end position="94"/>
    </location>
</feature>
<dbReference type="FunFam" id="2.60.40.150:FF:000027">
    <property type="entry name" value="Synaptotagmin 7"/>
    <property type="match status" value="1"/>
</dbReference>
<protein>
    <recommendedName>
        <fullName evidence="25">Synaptotagmin-7</fullName>
    </recommendedName>
    <alternativeName>
        <fullName evidence="26">Synaptotagmin VII</fullName>
    </alternativeName>
</protein>
<dbReference type="GO" id="GO:0030672">
    <property type="term" value="C:synaptic vesicle membrane"/>
    <property type="evidence" value="ECO:0007669"/>
    <property type="project" value="UniProtKB-SubCell"/>
</dbReference>
<reference evidence="30" key="2">
    <citation type="submission" date="2020-02" db="EMBL/GenBank/DDBJ databases">
        <title>Esox lucius (northern pike) genome, fEsoLuc1, primary haplotype.</title>
        <authorList>
            <person name="Myers G."/>
            <person name="Karagic N."/>
            <person name="Meyer A."/>
            <person name="Pippel M."/>
            <person name="Reichard M."/>
            <person name="Winkler S."/>
            <person name="Tracey A."/>
            <person name="Sims Y."/>
            <person name="Howe K."/>
            <person name="Rhie A."/>
            <person name="Formenti G."/>
            <person name="Durbin R."/>
            <person name="Fedrigo O."/>
            <person name="Jarvis E.D."/>
        </authorList>
    </citation>
    <scope>NUCLEOTIDE SEQUENCE [LARGE SCALE GENOMIC DNA]</scope>
</reference>
<keyword evidence="19" id="KW-0966">Cell projection</keyword>
<dbReference type="GO" id="GO:0000149">
    <property type="term" value="F:SNARE binding"/>
    <property type="evidence" value="ECO:0007669"/>
    <property type="project" value="UniProtKB-ARBA"/>
</dbReference>
<feature type="domain" description="C2" evidence="29">
    <location>
        <begin position="224"/>
        <end position="345"/>
    </location>
</feature>
<evidence type="ECO:0000313" key="30">
    <source>
        <dbReference type="Ensembl" id="ENSELUP00000025199.3"/>
    </source>
</evidence>
<evidence type="ECO:0000256" key="5">
    <source>
        <dbReference type="ARBA" id="ARBA00022475"/>
    </source>
</evidence>
<evidence type="ECO:0000256" key="8">
    <source>
        <dbReference type="ARBA" id="ARBA00022692"/>
    </source>
</evidence>
<keyword evidence="5" id="KW-1003">Cell membrane</keyword>
<keyword evidence="16" id="KW-0564">Palmitate</keyword>
<dbReference type="SUPFAM" id="SSF49562">
    <property type="entry name" value="C2 domain (Calcium/lipid-binding domain, CaLB)"/>
    <property type="match status" value="2"/>
</dbReference>
<dbReference type="GO" id="GO:0051050">
    <property type="term" value="P:positive regulation of transport"/>
    <property type="evidence" value="ECO:0007669"/>
    <property type="project" value="UniProtKB-ARBA"/>
</dbReference>
<dbReference type="GO" id="GO:0030670">
    <property type="term" value="C:phagocytic vesicle membrane"/>
    <property type="evidence" value="ECO:0007669"/>
    <property type="project" value="UniProtKB-SubCell"/>
</dbReference>
<evidence type="ECO:0000256" key="15">
    <source>
        <dbReference type="ARBA" id="ARBA00023136"/>
    </source>
</evidence>
<evidence type="ECO:0000256" key="24">
    <source>
        <dbReference type="ARBA" id="ARBA00064595"/>
    </source>
</evidence>
<dbReference type="InterPro" id="IPR000008">
    <property type="entry name" value="C2_dom"/>
</dbReference>
<dbReference type="InterPro" id="IPR037732">
    <property type="entry name" value="C2A_Synaptotagmin-7"/>
</dbReference>
<evidence type="ECO:0000256" key="22">
    <source>
        <dbReference type="ARBA" id="ARBA00046300"/>
    </source>
</evidence>
<evidence type="ECO:0000256" key="21">
    <source>
        <dbReference type="ARBA" id="ARBA00023329"/>
    </source>
</evidence>
<dbReference type="InterPro" id="IPR037741">
    <property type="entry name" value="C2B_Synaptotagmin-7"/>
</dbReference>
<keyword evidence="14" id="KW-0770">Synapse</keyword>
<organism evidence="30 31">
    <name type="scientific">Esox lucius</name>
    <name type="common">Northern pike</name>
    <dbReference type="NCBI Taxonomy" id="8010"/>
    <lineage>
        <taxon>Eukaryota</taxon>
        <taxon>Metazoa</taxon>
        <taxon>Chordata</taxon>
        <taxon>Craniata</taxon>
        <taxon>Vertebrata</taxon>
        <taxon>Euteleostomi</taxon>
        <taxon>Actinopterygii</taxon>
        <taxon>Neopterygii</taxon>
        <taxon>Teleostei</taxon>
        <taxon>Protacanthopterygii</taxon>
        <taxon>Esociformes</taxon>
        <taxon>Esocidae</taxon>
        <taxon>Esox</taxon>
    </lineage>
</organism>
<reference evidence="30" key="3">
    <citation type="submission" date="2025-08" db="UniProtKB">
        <authorList>
            <consortium name="Ensembl"/>
        </authorList>
    </citation>
    <scope>IDENTIFICATION</scope>
</reference>
<feature type="region of interest" description="Disordered" evidence="27">
    <location>
        <begin position="146"/>
        <end position="196"/>
    </location>
</feature>
<feature type="compositionally biased region" description="Basic and acidic residues" evidence="27">
    <location>
        <begin position="67"/>
        <end position="84"/>
    </location>
</feature>
<dbReference type="PRINTS" id="PR00399">
    <property type="entry name" value="SYNAPTOTAGMN"/>
</dbReference>
<dbReference type="GO" id="GO:0030100">
    <property type="term" value="P:regulation of endocytosis"/>
    <property type="evidence" value="ECO:0007669"/>
    <property type="project" value="UniProtKB-ARBA"/>
</dbReference>
<dbReference type="Bgee" id="ENSELUG00000023938">
    <property type="expression patterns" value="Expressed in brain and 5 other cell types or tissues"/>
</dbReference>
<dbReference type="GO" id="GO:0005516">
    <property type="term" value="F:calmodulin binding"/>
    <property type="evidence" value="ECO:0007669"/>
    <property type="project" value="UniProtKB-KW"/>
</dbReference>
<evidence type="ECO:0000256" key="3">
    <source>
        <dbReference type="ARBA" id="ARBA00004549"/>
    </source>
</evidence>
<reference evidence="31" key="1">
    <citation type="journal article" date="2014" name="PLoS ONE">
        <title>The genome and linkage map of the northern pike (Esox lucius): conserved synteny revealed between the salmonid sister group and the Neoteleostei.</title>
        <authorList>
            <person name="Rondeau E.B."/>
            <person name="Minkley D.R."/>
            <person name="Leong J.S."/>
            <person name="Messmer A.M."/>
            <person name="Jantzen J.R."/>
            <person name="von Schalburg K.R."/>
            <person name="Lemon C."/>
            <person name="Bird N.H."/>
            <person name="Koop B.F."/>
        </authorList>
    </citation>
    <scope>NUCLEOTIDE SEQUENCE</scope>
</reference>
<evidence type="ECO:0000256" key="1">
    <source>
        <dbReference type="ARBA" id="ARBA00004254"/>
    </source>
</evidence>
<dbReference type="Proteomes" id="UP000265140">
    <property type="component" value="Chromosome 19"/>
</dbReference>
<evidence type="ECO:0000256" key="18">
    <source>
        <dbReference type="ARBA" id="ARBA00023228"/>
    </source>
</evidence>
<dbReference type="GO" id="GO:0001778">
    <property type="term" value="P:plasma membrane repair"/>
    <property type="evidence" value="ECO:0007669"/>
    <property type="project" value="UniProtKB-ARBA"/>
</dbReference>
<evidence type="ECO:0000259" key="29">
    <source>
        <dbReference type="PROSITE" id="PS50004"/>
    </source>
</evidence>
<dbReference type="GO" id="GO:0030276">
    <property type="term" value="F:clathrin binding"/>
    <property type="evidence" value="ECO:0007669"/>
    <property type="project" value="TreeGrafter"/>
</dbReference>
<keyword evidence="17" id="KW-0576">Peroxisome</keyword>
<keyword evidence="11" id="KW-0106">Calcium</keyword>
<feature type="domain" description="C2" evidence="29">
    <location>
        <begin position="356"/>
        <end position="489"/>
    </location>
</feature>
<evidence type="ECO:0000256" key="12">
    <source>
        <dbReference type="ARBA" id="ARBA00022860"/>
    </source>
</evidence>
<evidence type="ECO:0000256" key="2">
    <source>
        <dbReference type="ARBA" id="ARBA00004363"/>
    </source>
</evidence>
<evidence type="ECO:0000256" key="6">
    <source>
        <dbReference type="ARBA" id="ARBA00022483"/>
    </source>
</evidence>
<dbReference type="GO" id="GO:0030424">
    <property type="term" value="C:axon"/>
    <property type="evidence" value="ECO:0007669"/>
    <property type="project" value="TreeGrafter"/>
</dbReference>
<dbReference type="GO" id="GO:0042734">
    <property type="term" value="C:presynaptic membrane"/>
    <property type="evidence" value="ECO:0007669"/>
    <property type="project" value="UniProtKB-SubCell"/>
</dbReference>
<keyword evidence="8 28" id="KW-0812">Transmembrane</keyword>
<keyword evidence="10" id="KW-0677">Repeat</keyword>
<evidence type="ECO:0000256" key="10">
    <source>
        <dbReference type="ARBA" id="ARBA00022737"/>
    </source>
</evidence>
<evidence type="ECO:0000256" key="25">
    <source>
        <dbReference type="ARBA" id="ARBA00067957"/>
    </source>
</evidence>
<dbReference type="GO" id="GO:0005778">
    <property type="term" value="C:peroxisomal membrane"/>
    <property type="evidence" value="ECO:0007669"/>
    <property type="project" value="UniProtKB-SubCell"/>
</dbReference>
<keyword evidence="21" id="KW-0968">Cytoplasmic vesicle</keyword>
<name>A0A3P8Z8R4_ESOLU</name>
<dbReference type="GO" id="GO:0005509">
    <property type="term" value="F:calcium ion binding"/>
    <property type="evidence" value="ECO:0007669"/>
    <property type="project" value="TreeGrafter"/>
</dbReference>
<dbReference type="GO" id="GO:0048791">
    <property type="term" value="P:calcium ion-regulated exocytosis of neurotransmitter"/>
    <property type="evidence" value="ECO:0007669"/>
    <property type="project" value="TreeGrafter"/>
</dbReference>
<evidence type="ECO:0000256" key="19">
    <source>
        <dbReference type="ARBA" id="ARBA00023273"/>
    </source>
</evidence>
<dbReference type="GO" id="GO:0006906">
    <property type="term" value="P:vesicle fusion"/>
    <property type="evidence" value="ECO:0007669"/>
    <property type="project" value="TreeGrafter"/>
</dbReference>
<dbReference type="Gene3D" id="2.60.40.150">
    <property type="entry name" value="C2 domain"/>
    <property type="match status" value="2"/>
</dbReference>
<keyword evidence="9" id="KW-0479">Metal-binding</keyword>
<dbReference type="CDD" id="cd08386">
    <property type="entry name" value="C2A_Synaptotagmin-7"/>
    <property type="match status" value="1"/>
</dbReference>
<dbReference type="GO" id="GO:0017158">
    <property type="term" value="P:regulation of calcium ion-dependent exocytosis"/>
    <property type="evidence" value="ECO:0007669"/>
    <property type="project" value="UniProtKB-ARBA"/>
</dbReference>
<dbReference type="FunFam" id="2.60.40.150:FF:000028">
    <property type="entry name" value="Synaptotagmin 7"/>
    <property type="match status" value="1"/>
</dbReference>
<evidence type="ECO:0000256" key="11">
    <source>
        <dbReference type="ARBA" id="ARBA00022837"/>
    </source>
</evidence>
<evidence type="ECO:0000313" key="31">
    <source>
        <dbReference type="Proteomes" id="UP000265140"/>
    </source>
</evidence>
<dbReference type="CDD" id="cd08405">
    <property type="entry name" value="C2B_Synaptotagmin-7"/>
    <property type="match status" value="1"/>
</dbReference>
<comment type="subcellular location">
    <subcellularLocation>
        <location evidence="23">Cytoplasmic vesicle</location>
        <location evidence="23">Phagosome membrane</location>
        <topology evidence="23">Single-pass membrane protein</topology>
    </subcellularLocation>
    <subcellularLocation>
        <location evidence="1">Cytoplasmic vesicle</location>
        <location evidence="1">Secretory vesicle</location>
        <location evidence="1">Synaptic vesicle membrane</location>
        <topology evidence="1">Single-pass membrane protein</topology>
    </subcellularLocation>
    <subcellularLocation>
        <location evidence="2">Lysosome membrane</location>
        <topology evidence="2">Single-pass membrane protein</topology>
    </subcellularLocation>
    <subcellularLocation>
        <location evidence="3">Peroxisome membrane</location>
        <topology evidence="3">Single-pass membrane protein</topology>
    </subcellularLocation>
    <subcellularLocation>
        <location evidence="22">Presynaptic cell membrane</location>
        <topology evidence="22">Single-pass membrane protein</topology>
    </subcellularLocation>
</comment>
<evidence type="ECO:0000256" key="20">
    <source>
        <dbReference type="ARBA" id="ARBA00023288"/>
    </source>
</evidence>
<evidence type="ECO:0000256" key="17">
    <source>
        <dbReference type="ARBA" id="ARBA00023140"/>
    </source>
</evidence>
<keyword evidence="6" id="KW-0268">Exocytosis</keyword>
<comment type="similarity">
    <text evidence="4">Belongs to the synaptotagmin family.</text>
</comment>
<dbReference type="PANTHER" id="PTHR10024">
    <property type="entry name" value="SYNAPTOTAGMIN"/>
    <property type="match status" value="1"/>
</dbReference>
<evidence type="ECO:0000256" key="27">
    <source>
        <dbReference type="SAM" id="MobiDB-lite"/>
    </source>
</evidence>
<evidence type="ECO:0000256" key="16">
    <source>
        <dbReference type="ARBA" id="ARBA00023139"/>
    </source>
</evidence>
<dbReference type="InParanoid" id="A0A3P8Z8R4"/>
<keyword evidence="15 28" id="KW-0472">Membrane</keyword>
<keyword evidence="20" id="KW-0449">Lipoprotein</keyword>
<dbReference type="GO" id="GO:0050796">
    <property type="term" value="P:regulation of insulin secretion"/>
    <property type="evidence" value="ECO:0007669"/>
    <property type="project" value="UniProtKB-ARBA"/>
</dbReference>
<dbReference type="GO" id="GO:0001786">
    <property type="term" value="F:phosphatidylserine binding"/>
    <property type="evidence" value="ECO:0007669"/>
    <property type="project" value="TreeGrafter"/>
</dbReference>
<dbReference type="PROSITE" id="PS50004">
    <property type="entry name" value="C2"/>
    <property type="match status" value="2"/>
</dbReference>
<comment type="subunit">
    <text evidence="24">Homodimer. Can also form heterodimers with SYT6, SYT9 and SYT10. Interacts with calmodulin (CALM1, CALM2 or CALM3). Interacts with CD63; required for localization to lysosomes. Interacts with APP.</text>
</comment>
<evidence type="ECO:0000256" key="13">
    <source>
        <dbReference type="ARBA" id="ARBA00022989"/>
    </source>
</evidence>
<proteinExistence type="inferred from homology"/>
<dbReference type="Ensembl" id="ENSELUT00000036835.3">
    <property type="protein sequence ID" value="ENSELUP00000025199.3"/>
    <property type="gene ID" value="ENSELUG00000023938.3"/>
</dbReference>
<dbReference type="GO" id="GO:0005544">
    <property type="term" value="F:calcium-dependent phospholipid binding"/>
    <property type="evidence" value="ECO:0007669"/>
    <property type="project" value="InterPro"/>
</dbReference>
<dbReference type="GO" id="GO:0005765">
    <property type="term" value="C:lysosomal membrane"/>
    <property type="evidence" value="ECO:0007669"/>
    <property type="project" value="UniProtKB-SubCell"/>
</dbReference>
<reference evidence="30" key="4">
    <citation type="submission" date="2025-09" db="UniProtKB">
        <authorList>
            <consortium name="Ensembl"/>
        </authorList>
    </citation>
    <scope>IDENTIFICATION</scope>
</reference>
<keyword evidence="7" id="KW-0597">Phosphoprotein</keyword>
<dbReference type="GO" id="GO:1990927">
    <property type="term" value="P:calcium ion regulated lysosome exocytosis"/>
    <property type="evidence" value="ECO:0007669"/>
    <property type="project" value="UniProtKB-ARBA"/>
</dbReference>
<keyword evidence="13 28" id="KW-1133">Transmembrane helix</keyword>
<evidence type="ECO:0000256" key="26">
    <source>
        <dbReference type="ARBA" id="ARBA00080491"/>
    </source>
</evidence>
<accession>A0A3P8Z8R4</accession>
<evidence type="ECO:0000256" key="23">
    <source>
        <dbReference type="ARBA" id="ARBA00060464"/>
    </source>
</evidence>
<dbReference type="GeneTree" id="ENSGT00940000157180"/>
<evidence type="ECO:0000256" key="28">
    <source>
        <dbReference type="SAM" id="Phobius"/>
    </source>
</evidence>
<evidence type="ECO:0000256" key="4">
    <source>
        <dbReference type="ARBA" id="ARBA00006996"/>
    </source>
</evidence>
<dbReference type="STRING" id="8010.ENSELUP00000025199"/>
<dbReference type="PRINTS" id="PR00360">
    <property type="entry name" value="C2DOMAIN"/>
</dbReference>
<evidence type="ECO:0000256" key="9">
    <source>
        <dbReference type="ARBA" id="ARBA00022723"/>
    </source>
</evidence>
<dbReference type="InterPro" id="IPR001565">
    <property type="entry name" value="Synaptotagmin"/>
</dbReference>
<dbReference type="SMART" id="SM00239">
    <property type="entry name" value="C2"/>
    <property type="match status" value="2"/>
</dbReference>
<sequence>MHLSNQPITWQLLQSGSVSLSVFLVSVAVTVCAVWLVALCGVCGWCQRKLGKRNKPGVETAGTPESGRGRGGEKKAINDLDKDFWNNNDNSNSVQERRWSSYPSKEFLLNNSPCAPQGDQRLTRNEGKMVVLSLAIGLAEQDDFANIPDPINSMQEAPPANQEALPAPPPDKRGVGNKAGNSPKGHPPDSHSSVTDLANSLTGDMVMLSPGSEDDDGEGTISEKLGRIQFSVGYSFQDSTLTVKILKGQDLPAKDFSGTSDPFVKLYLLPDKKHKLETKVKRKNLNPHWNETFLFEGFPYEKVRERTLYLQVLDFDRFSRNDPIGEVSIPLNKLSDLGHMQTFWKELKPCMDGAGRRGDLLVSLCYNPTANTITVNIIKARNLKAMDIGGTSDPYVKLWLMHKDKRVEKKKTVTIKSCLNPVFNESFPFEVPAHVLRETTIIITVMDKDRLSRNDVIGKIYLSWKSGPAEVKHWKDMMGRPRTNVAQWHALKA</sequence>
<keyword evidence="31" id="KW-1185">Reference proteome</keyword>